<organism evidence="2 4">
    <name type="scientific">Candidatus Chlorohelix allophototropha</name>
    <dbReference type="NCBI Taxonomy" id="3003348"/>
    <lineage>
        <taxon>Bacteria</taxon>
        <taxon>Bacillati</taxon>
        <taxon>Chloroflexota</taxon>
        <taxon>Chloroflexia</taxon>
        <taxon>Candidatus Chloroheliales</taxon>
        <taxon>Candidatus Chloroheliaceae</taxon>
        <taxon>Candidatus Chlorohelix</taxon>
    </lineage>
</organism>
<keyword evidence="1" id="KW-0472">Membrane</keyword>
<dbReference type="EMBL" id="JACATZ010000001">
    <property type="protein sequence ID" value="NWJ45861.1"/>
    <property type="molecule type" value="Genomic_DNA"/>
</dbReference>
<dbReference type="EMBL" id="CP128399">
    <property type="protein sequence ID" value="WJW67725.1"/>
    <property type="molecule type" value="Genomic_DNA"/>
</dbReference>
<gene>
    <name evidence="2" type="ORF">HXX08_08285</name>
    <name evidence="3" type="ORF">OZ401_001000</name>
</gene>
<feature type="transmembrane region" description="Helical" evidence="1">
    <location>
        <begin position="6"/>
        <end position="28"/>
    </location>
</feature>
<keyword evidence="5" id="KW-1185">Reference proteome</keyword>
<accession>A0A8T7M203</accession>
<keyword evidence="1" id="KW-1133">Transmembrane helix</keyword>
<dbReference type="Proteomes" id="UP000521676">
    <property type="component" value="Unassembled WGS sequence"/>
</dbReference>
<proteinExistence type="predicted"/>
<name>A0A8T7M203_9CHLR</name>
<evidence type="ECO:0000256" key="1">
    <source>
        <dbReference type="SAM" id="Phobius"/>
    </source>
</evidence>
<reference evidence="2 4" key="1">
    <citation type="submission" date="2020-06" db="EMBL/GenBank/DDBJ databases">
        <title>Anoxygenic phototrophic Chloroflexota member uses a Type I reaction center.</title>
        <authorList>
            <person name="Tsuji J.M."/>
            <person name="Shaw N.A."/>
            <person name="Nagashima S."/>
            <person name="Venkiteswaran J."/>
            <person name="Schiff S.L."/>
            <person name="Hanada S."/>
            <person name="Tank M."/>
            <person name="Neufeld J.D."/>
        </authorList>
    </citation>
    <scope>NUCLEOTIDE SEQUENCE [LARGE SCALE GENOMIC DNA]</scope>
    <source>
        <strain evidence="2">L227-S17</strain>
    </source>
</reference>
<reference evidence="3" key="2">
    <citation type="journal article" date="2024" name="Nature">
        <title>Anoxygenic phototroph of the Chloroflexota uses a type I reaction centre.</title>
        <authorList>
            <person name="Tsuji J.M."/>
            <person name="Shaw N.A."/>
            <person name="Nagashima S."/>
            <person name="Venkiteswaran J.J."/>
            <person name="Schiff S.L."/>
            <person name="Watanabe T."/>
            <person name="Fukui M."/>
            <person name="Hanada S."/>
            <person name="Tank M."/>
            <person name="Neufeld J.D."/>
        </authorList>
    </citation>
    <scope>NUCLEOTIDE SEQUENCE</scope>
    <source>
        <strain evidence="3">L227-S17</strain>
    </source>
</reference>
<evidence type="ECO:0000313" key="4">
    <source>
        <dbReference type="Proteomes" id="UP000521676"/>
    </source>
</evidence>
<dbReference type="Proteomes" id="UP001431572">
    <property type="component" value="Chromosome 1"/>
</dbReference>
<evidence type="ECO:0000313" key="5">
    <source>
        <dbReference type="Proteomes" id="UP001431572"/>
    </source>
</evidence>
<evidence type="ECO:0000313" key="3">
    <source>
        <dbReference type="EMBL" id="WJW67725.1"/>
    </source>
</evidence>
<dbReference type="RefSeq" id="WP_341469615.1">
    <property type="nucleotide sequence ID" value="NZ_CP128399.1"/>
</dbReference>
<dbReference type="AlphaFoldDB" id="A0A8T7M203"/>
<keyword evidence="1" id="KW-0812">Transmembrane</keyword>
<protein>
    <submittedName>
        <fullName evidence="2">Uncharacterized protein</fullName>
    </submittedName>
</protein>
<evidence type="ECO:0000313" key="2">
    <source>
        <dbReference type="EMBL" id="NWJ45861.1"/>
    </source>
</evidence>
<sequence>MRQKKLTIILVGLLILALVNLPYIIAFFRRKKYTERIEIPSPPYYPEDQSGVYYTSGEVKMIGHKK</sequence>